<proteinExistence type="predicted"/>
<feature type="region of interest" description="Disordered" evidence="1">
    <location>
        <begin position="1"/>
        <end position="31"/>
    </location>
</feature>
<organism evidence="2 3">
    <name type="scientific">Chaetoceros tenuissimus DNA virus SS12-43V</name>
    <dbReference type="NCBI Taxonomy" id="2204155"/>
    <lineage>
        <taxon>Viruses</taxon>
        <taxon>Monodnaviria</taxon>
        <taxon>Shotokuvirae</taxon>
        <taxon>Cressdnaviricota</taxon>
        <taxon>Arfiviricetes</taxon>
        <taxon>Baphyvirales</taxon>
        <taxon>Bacilladnaviridae</taxon>
        <taxon>Keisodnavirus</taxon>
        <taxon>Keisodnavirus chaetenu</taxon>
    </lineage>
</organism>
<evidence type="ECO:0000313" key="2">
    <source>
        <dbReference type="EMBL" id="BBE21063.1"/>
    </source>
</evidence>
<dbReference type="Proteomes" id="UP001161337">
    <property type="component" value="Segment"/>
</dbReference>
<evidence type="ECO:0000256" key="1">
    <source>
        <dbReference type="SAM" id="MobiDB-lite"/>
    </source>
</evidence>
<protein>
    <submittedName>
        <fullName evidence="2">Putative structure protein</fullName>
    </submittedName>
</protein>
<dbReference type="Pfam" id="PF25628">
    <property type="entry name" value="Shotoku_capsid"/>
    <property type="match status" value="1"/>
</dbReference>
<sequence>MPRRKLTATKRRRMQANPAPKRKAARRRPPMATAKQALAYLHPMAGTGIRPKIHGDSSQLSIGVSNKYVTQYDSDNIQRGETIDIILYPGLNGGMVTNCYVDTNPKDPNGLPTSGPMSDLQFGNGYCLGHNEHGNGLQNTAVPVNDAPLQIWNNTDITSWRQVSFGAKLQLLNTDETNDGWFEAVRFKMSQDNRQMCITSDTANTGNINIDDYWFVHPKLGFMKRELDEFMVQEPSYMRGRLKDIHNFHFNLKHFDGDHPCQMIPSRIALEDMVWNDLRTGVIENSAATGLFSDGGHLNDSISNFNYKTMDCIYIKIHPGTTGSKLLCDVVSNQECVYHPSSDLSQFMDESTAQQKRDFTKFIAKGIEAGKKAGELYNQYHPQFDALYKAYGKAGVMGMINDVFANPDLYMG</sequence>
<dbReference type="GeneID" id="80541153"/>
<name>A0A6J3ZJ60_9VIRU</name>
<keyword evidence="3" id="KW-1185">Reference proteome</keyword>
<reference evidence="2" key="2">
    <citation type="submission" date="2020-06" db="EMBL/GenBank/DDBJ databases">
        <title>Discovery of ssDNA satellite viruses associating to marine diatom viruses.</title>
        <authorList>
            <person name="Tomaru Y.Toyoda."/>
            <person name="K Kimuraa"/>
            <person name="K"/>
        </authorList>
    </citation>
    <scope>NUCLEOTIDE SEQUENCE</scope>
    <source>
        <strain evidence="2">CtenDNAV12-43_hv</strain>
    </source>
</reference>
<accession>A0A6J3ZJ60</accession>
<evidence type="ECO:0000313" key="3">
    <source>
        <dbReference type="Proteomes" id="UP001161337"/>
    </source>
</evidence>
<dbReference type="EMBL" id="LC379168">
    <property type="protein sequence ID" value="BBE21063.1"/>
    <property type="molecule type" value="Genomic_DNA"/>
</dbReference>
<dbReference type="InterPro" id="IPR057959">
    <property type="entry name" value="Shotoku_capsid"/>
</dbReference>
<feature type="compositionally biased region" description="Basic residues" evidence="1">
    <location>
        <begin position="1"/>
        <end position="29"/>
    </location>
</feature>
<reference evidence="2" key="1">
    <citation type="submission" date="2018-03" db="EMBL/GenBank/DDBJ databases">
        <authorList>
            <person name="Kimura K."/>
            <person name="Tomaru Y."/>
        </authorList>
    </citation>
    <scope>NUCLEOTIDE SEQUENCE</scope>
    <source>
        <strain evidence="2">CtenDNAV12-43_hv</strain>
    </source>
</reference>
<dbReference type="KEGG" id="vg:80541153"/>
<dbReference type="RefSeq" id="YP_010802402.1">
    <property type="nucleotide sequence ID" value="NC_077004.1"/>
</dbReference>